<evidence type="ECO:0000256" key="5">
    <source>
        <dbReference type="ARBA" id="ARBA00022842"/>
    </source>
</evidence>
<proteinExistence type="inferred from homology"/>
<evidence type="ECO:0000256" key="4">
    <source>
        <dbReference type="ARBA" id="ARBA00022723"/>
    </source>
</evidence>
<comment type="cofactor">
    <cofactor evidence="1">
        <name>Mg(2+)</name>
        <dbReference type="ChEBI" id="CHEBI:18420"/>
    </cofactor>
</comment>
<evidence type="ECO:0000256" key="1">
    <source>
        <dbReference type="ARBA" id="ARBA00001946"/>
    </source>
</evidence>
<dbReference type="KEGG" id="nga:Ngar_c11620"/>
<dbReference type="AlphaFoldDB" id="K0IGX6"/>
<evidence type="ECO:0000256" key="3">
    <source>
        <dbReference type="ARBA" id="ARBA00022679"/>
    </source>
</evidence>
<dbReference type="EMBL" id="CP002408">
    <property type="protein sequence ID" value="AFU58103.1"/>
    <property type="molecule type" value="Genomic_DNA"/>
</dbReference>
<dbReference type="InterPro" id="IPR000092">
    <property type="entry name" value="Polyprenyl_synt"/>
</dbReference>
<evidence type="ECO:0000313" key="8">
    <source>
        <dbReference type="Proteomes" id="UP000008037"/>
    </source>
</evidence>
<dbReference type="SFLD" id="SFLDS00005">
    <property type="entry name" value="Isoprenoid_Synthase_Type_I"/>
    <property type="match status" value="1"/>
</dbReference>
<keyword evidence="3 6" id="KW-0808">Transferase</keyword>
<dbReference type="Gene3D" id="1.10.600.10">
    <property type="entry name" value="Farnesyl Diphosphate Synthase"/>
    <property type="match status" value="1"/>
</dbReference>
<dbReference type="PROSITE" id="PS00444">
    <property type="entry name" value="POLYPRENYL_SYNTHASE_2"/>
    <property type="match status" value="1"/>
</dbReference>
<dbReference type="GO" id="GO:0046872">
    <property type="term" value="F:metal ion binding"/>
    <property type="evidence" value="ECO:0007669"/>
    <property type="project" value="UniProtKB-KW"/>
</dbReference>
<dbReference type="Proteomes" id="UP000008037">
    <property type="component" value="Chromosome"/>
</dbReference>
<dbReference type="RefSeq" id="WP_015018640.1">
    <property type="nucleotide sequence ID" value="NC_018719.1"/>
</dbReference>
<dbReference type="STRING" id="1237085.Ngar_c11620"/>
<reference evidence="7 8" key="1">
    <citation type="journal article" date="2012" name="Environ. Microbiol.">
        <title>The genome of the ammonia-oxidizing Candidatus Nitrososphaera gargensis: insights into metabolic versatility and environmental adaptations.</title>
        <authorList>
            <person name="Spang A."/>
            <person name="Poehlein A."/>
            <person name="Offre P."/>
            <person name="Zumbragel S."/>
            <person name="Haider S."/>
            <person name="Rychlik N."/>
            <person name="Nowka B."/>
            <person name="Schmeisser C."/>
            <person name="Lebedeva E.V."/>
            <person name="Rattei T."/>
            <person name="Bohm C."/>
            <person name="Schmid M."/>
            <person name="Galushko A."/>
            <person name="Hatzenpichler R."/>
            <person name="Weinmaier T."/>
            <person name="Daniel R."/>
            <person name="Schleper C."/>
            <person name="Spieck E."/>
            <person name="Streit W."/>
            <person name="Wagner M."/>
        </authorList>
    </citation>
    <scope>NUCLEOTIDE SEQUENCE [LARGE SCALE GENOMIC DNA]</scope>
    <source>
        <strain evidence="8">Ga9.2</strain>
    </source>
</reference>
<dbReference type="HOGENOM" id="CLU_014015_2_0_2"/>
<accession>K0IGX6</accession>
<dbReference type="InterPro" id="IPR033749">
    <property type="entry name" value="Polyprenyl_synt_CS"/>
</dbReference>
<keyword evidence="4" id="KW-0479">Metal-binding</keyword>
<name>K0IGX6_NITGG</name>
<organism evidence="7 8">
    <name type="scientific">Nitrososphaera gargensis (strain Ga9.2)</name>
    <dbReference type="NCBI Taxonomy" id="1237085"/>
    <lineage>
        <taxon>Archaea</taxon>
        <taxon>Nitrososphaerota</taxon>
        <taxon>Nitrososphaeria</taxon>
        <taxon>Nitrososphaerales</taxon>
        <taxon>Nitrososphaeraceae</taxon>
        <taxon>Nitrososphaera</taxon>
    </lineage>
</organism>
<evidence type="ECO:0000313" key="7">
    <source>
        <dbReference type="EMBL" id="AFU58103.1"/>
    </source>
</evidence>
<dbReference type="PANTHER" id="PTHR12001">
    <property type="entry name" value="GERANYLGERANYL PYROPHOSPHATE SYNTHASE"/>
    <property type="match status" value="1"/>
</dbReference>
<dbReference type="GO" id="GO:0008299">
    <property type="term" value="P:isoprenoid biosynthetic process"/>
    <property type="evidence" value="ECO:0007669"/>
    <property type="project" value="InterPro"/>
</dbReference>
<dbReference type="GeneID" id="13797421"/>
<dbReference type="PANTHER" id="PTHR12001:SF85">
    <property type="entry name" value="SHORT CHAIN ISOPRENYL DIPHOSPHATE SYNTHASE"/>
    <property type="match status" value="1"/>
</dbReference>
<sequence length="276" mass="31142">MIEQFADHIARIEDALKRELDLYSWSEFHAPLRYACDGGKRIRPLILVLSAECINSKKPGADAYLAASAIELLHTESIIHDDIIDEENQRRGKPSFHVKYGYNSSILTADFVLGIILNIGSKLKDARIVNELSNAATRMSEGEMMEIRLNKSPDINEDDYIKVLEYKTASLFEASAKVGAMIAGGSEDQIHAMSSFGNLLGIAYQIHDDLIDWNNENRLFNMLVRKNGKSKELVDQMDKLYQSYAAKAKNELRKIPAENEAKRHLEHLTDLASVQF</sequence>
<gene>
    <name evidence="7" type="primary">gds1</name>
    <name evidence="7" type="ordered locus">Ngar_c11620</name>
</gene>
<keyword evidence="5" id="KW-0460">Magnesium</keyword>
<dbReference type="InParanoid" id="K0IGX6"/>
<evidence type="ECO:0000256" key="2">
    <source>
        <dbReference type="ARBA" id="ARBA00006706"/>
    </source>
</evidence>
<dbReference type="InterPro" id="IPR008949">
    <property type="entry name" value="Isoprenoid_synthase_dom_sf"/>
</dbReference>
<dbReference type="SUPFAM" id="SSF48576">
    <property type="entry name" value="Terpenoid synthases"/>
    <property type="match status" value="1"/>
</dbReference>
<comment type="similarity">
    <text evidence="2 6">Belongs to the FPP/GGPP synthase family.</text>
</comment>
<dbReference type="PROSITE" id="PS00723">
    <property type="entry name" value="POLYPRENYL_SYNTHASE_1"/>
    <property type="match status" value="1"/>
</dbReference>
<dbReference type="CDD" id="cd00685">
    <property type="entry name" value="Trans_IPPS_HT"/>
    <property type="match status" value="1"/>
</dbReference>
<evidence type="ECO:0000256" key="6">
    <source>
        <dbReference type="RuleBase" id="RU004466"/>
    </source>
</evidence>
<protein>
    <submittedName>
        <fullName evidence="7">Putative geranylgeranyl pyrophosphate synthase</fullName>
    </submittedName>
</protein>
<dbReference type="PATRIC" id="fig|1237085.11.peg.1102"/>
<keyword evidence="8" id="KW-1185">Reference proteome</keyword>
<dbReference type="GO" id="GO:0004659">
    <property type="term" value="F:prenyltransferase activity"/>
    <property type="evidence" value="ECO:0007669"/>
    <property type="project" value="InterPro"/>
</dbReference>
<dbReference type="Pfam" id="PF00348">
    <property type="entry name" value="polyprenyl_synt"/>
    <property type="match status" value="1"/>
</dbReference>